<dbReference type="GO" id="GO:0016747">
    <property type="term" value="F:acyltransferase activity, transferring groups other than amino-acyl groups"/>
    <property type="evidence" value="ECO:0007669"/>
    <property type="project" value="InterPro"/>
</dbReference>
<dbReference type="PANTHER" id="PTHR43420:SF47">
    <property type="entry name" value="N-ACETYLTRANSFERASE DOMAIN-CONTAINING PROTEIN"/>
    <property type="match status" value="1"/>
</dbReference>
<dbReference type="OrthoDB" id="36819at2"/>
<evidence type="ECO:0000313" key="4">
    <source>
        <dbReference type="EMBL" id="ABV34549.1"/>
    </source>
</evidence>
<dbReference type="STRING" id="416591.Tlet_1995"/>
<evidence type="ECO:0000256" key="1">
    <source>
        <dbReference type="ARBA" id="ARBA00022679"/>
    </source>
</evidence>
<dbReference type="HOGENOM" id="CLU_997250_0_0_0"/>
<dbReference type="CDD" id="cd04301">
    <property type="entry name" value="NAT_SF"/>
    <property type="match status" value="1"/>
</dbReference>
<dbReference type="InterPro" id="IPR000182">
    <property type="entry name" value="GNAT_dom"/>
</dbReference>
<dbReference type="Gene3D" id="3.40.630.30">
    <property type="match status" value="1"/>
</dbReference>
<evidence type="ECO:0000256" key="2">
    <source>
        <dbReference type="ARBA" id="ARBA00023315"/>
    </source>
</evidence>
<dbReference type="Proteomes" id="UP000002016">
    <property type="component" value="Chromosome"/>
</dbReference>
<keyword evidence="5" id="KW-1185">Reference proteome</keyword>
<dbReference type="SUPFAM" id="SSF55729">
    <property type="entry name" value="Acyl-CoA N-acyltransferases (Nat)"/>
    <property type="match status" value="1"/>
</dbReference>
<evidence type="ECO:0000259" key="3">
    <source>
        <dbReference type="PROSITE" id="PS51186"/>
    </source>
</evidence>
<dbReference type="Pfam" id="PF00583">
    <property type="entry name" value="Acetyltransf_1"/>
    <property type="match status" value="1"/>
</dbReference>
<evidence type="ECO:0000313" key="5">
    <source>
        <dbReference type="Proteomes" id="UP000002016"/>
    </source>
</evidence>
<reference evidence="4 5" key="1">
    <citation type="submission" date="2007-08" db="EMBL/GenBank/DDBJ databases">
        <title>Complete sequence of Thermotoga lettingae TMO.</title>
        <authorList>
            <consortium name="US DOE Joint Genome Institute"/>
            <person name="Copeland A."/>
            <person name="Lucas S."/>
            <person name="Lapidus A."/>
            <person name="Barry K."/>
            <person name="Glavina del Rio T."/>
            <person name="Dalin E."/>
            <person name="Tice H."/>
            <person name="Pitluck S."/>
            <person name="Foster B."/>
            <person name="Bruce D."/>
            <person name="Schmutz J."/>
            <person name="Larimer F."/>
            <person name="Land M."/>
            <person name="Hauser L."/>
            <person name="Kyrpides N."/>
            <person name="Mikhailova N."/>
            <person name="Nelson K."/>
            <person name="Gogarten J.P."/>
            <person name="Noll K."/>
            <person name="Richardson P."/>
        </authorList>
    </citation>
    <scope>NUCLEOTIDE SEQUENCE [LARGE SCALE GENOMIC DNA]</scope>
    <source>
        <strain evidence="5">ATCC BAA-301 / DSM 14385 / NBRC 107922 / TMO</strain>
    </source>
</reference>
<name>A8F8R5_PSELT</name>
<gene>
    <name evidence="4" type="ordered locus">Tlet_1995</name>
</gene>
<dbReference type="AlphaFoldDB" id="A8F8R5"/>
<protein>
    <submittedName>
        <fullName evidence="4">GCN5-related N-acetyltransferase</fullName>
    </submittedName>
</protein>
<accession>A8F8R5</accession>
<dbReference type="RefSeq" id="WP_012004025.1">
    <property type="nucleotide sequence ID" value="NC_009828.1"/>
</dbReference>
<organism evidence="4 5">
    <name type="scientific">Pseudothermotoga lettingae (strain ATCC BAA-301 / DSM 14385 / NBRC 107922 / TMO)</name>
    <name type="common">Thermotoga lettingae</name>
    <dbReference type="NCBI Taxonomy" id="416591"/>
    <lineage>
        <taxon>Bacteria</taxon>
        <taxon>Thermotogati</taxon>
        <taxon>Thermotogota</taxon>
        <taxon>Thermotogae</taxon>
        <taxon>Thermotogales</taxon>
        <taxon>Thermotogaceae</taxon>
        <taxon>Pseudothermotoga</taxon>
    </lineage>
</organism>
<dbReference type="InterPro" id="IPR016181">
    <property type="entry name" value="Acyl_CoA_acyltransferase"/>
</dbReference>
<sequence length="281" mass="32333">MESVKLLTEFSIVKFLSLVNEVFSDYPVPVNWDTFSFNLDARENSISMENSFIFLKDDEPAGFIVCCVRKDKGRIDSMGVIKSERGSGLAYRMLEHALEALRWKKVRTVTLEVLESELRAVRFYEKNGFRISRKLFTMIKEIQHPTTNVNFLKVDPRWIHQASVEAMISLQRNPNWQREPATLLLAGNRYKTARTTLMRTVGYVVWGSTEKSVFIVDCAPLKQPEIYDRLLNEAVNFVCATEGKNICTIANVPENDPMFSAATNNEFKKVLTQLEMTLHLY</sequence>
<dbReference type="PANTHER" id="PTHR43420">
    <property type="entry name" value="ACETYLTRANSFERASE"/>
    <property type="match status" value="1"/>
</dbReference>
<keyword evidence="2" id="KW-0012">Acyltransferase</keyword>
<keyword evidence="1 4" id="KW-0808">Transferase</keyword>
<dbReference type="eggNOG" id="COG0456">
    <property type="taxonomic scope" value="Bacteria"/>
</dbReference>
<dbReference type="EMBL" id="CP000812">
    <property type="protein sequence ID" value="ABV34549.1"/>
    <property type="molecule type" value="Genomic_DNA"/>
</dbReference>
<proteinExistence type="predicted"/>
<reference evidence="4 5" key="2">
    <citation type="journal article" date="2009" name="Proc. Natl. Acad. Sci. U.S.A.">
        <title>On the chimeric nature, thermophilic origin, and phylogenetic placement of the Thermotogales.</title>
        <authorList>
            <person name="Zhaxybayeva O."/>
            <person name="Swithers K.S."/>
            <person name="Lapierre P."/>
            <person name="Fournier G.P."/>
            <person name="Bickhart D.M."/>
            <person name="DeBoy R.T."/>
            <person name="Nelson K.E."/>
            <person name="Nesbo C.L."/>
            <person name="Doolittle W.F."/>
            <person name="Gogarten J.P."/>
            <person name="Noll K.M."/>
        </authorList>
    </citation>
    <scope>NUCLEOTIDE SEQUENCE [LARGE SCALE GENOMIC DNA]</scope>
    <source>
        <strain evidence="5">ATCC BAA-301 / DSM 14385 / NBRC 107922 / TMO</strain>
    </source>
</reference>
<dbReference type="PROSITE" id="PS51186">
    <property type="entry name" value="GNAT"/>
    <property type="match status" value="1"/>
</dbReference>
<dbReference type="InterPro" id="IPR050680">
    <property type="entry name" value="YpeA/RimI_acetyltransf"/>
</dbReference>
<feature type="domain" description="N-acetyltransferase" evidence="3">
    <location>
        <begin position="2"/>
        <end position="143"/>
    </location>
</feature>
<dbReference type="KEGG" id="tle:Tlet_1995"/>